<dbReference type="Proteomes" id="UP000583800">
    <property type="component" value="Unassembled WGS sequence"/>
</dbReference>
<keyword evidence="4" id="KW-1185">Reference proteome</keyword>
<evidence type="ECO:0000313" key="3">
    <source>
        <dbReference type="EMBL" id="MBB6348486.1"/>
    </source>
</evidence>
<evidence type="ECO:0000259" key="1">
    <source>
        <dbReference type="Pfam" id="PF00501"/>
    </source>
</evidence>
<dbReference type="SUPFAM" id="SSF56801">
    <property type="entry name" value="Acetyl-CoA synthetase-like"/>
    <property type="match status" value="1"/>
</dbReference>
<reference evidence="3 4" key="1">
    <citation type="submission" date="2020-08" db="EMBL/GenBank/DDBJ databases">
        <title>Sequencing the genomes of 1000 actinobacteria strains.</title>
        <authorList>
            <person name="Klenk H.-P."/>
        </authorList>
    </citation>
    <scope>NUCLEOTIDE SEQUENCE [LARGE SCALE GENOMIC DNA]</scope>
    <source>
        <strain evidence="3 4">DSM 45913</strain>
    </source>
</reference>
<gene>
    <name evidence="3" type="ORF">FHU36_005031</name>
</gene>
<dbReference type="EMBL" id="JACHJB010000002">
    <property type="protein sequence ID" value="MBB6348486.1"/>
    <property type="molecule type" value="Genomic_DNA"/>
</dbReference>
<dbReference type="PROSITE" id="PS00455">
    <property type="entry name" value="AMP_BINDING"/>
    <property type="match status" value="1"/>
</dbReference>
<feature type="domain" description="AMP-dependent synthetase/ligase" evidence="1">
    <location>
        <begin position="7"/>
        <end position="371"/>
    </location>
</feature>
<dbReference type="Gene3D" id="3.30.300.30">
    <property type="match status" value="1"/>
</dbReference>
<dbReference type="PANTHER" id="PTHR43767:SF1">
    <property type="entry name" value="NONRIBOSOMAL PEPTIDE SYNTHASE PES1 (EUROFUNG)-RELATED"/>
    <property type="match status" value="1"/>
</dbReference>
<dbReference type="InterPro" id="IPR025110">
    <property type="entry name" value="AMP-bd_C"/>
</dbReference>
<organism evidence="3 4">
    <name type="scientific">Nonomuraea muscovyensis</name>
    <dbReference type="NCBI Taxonomy" id="1124761"/>
    <lineage>
        <taxon>Bacteria</taxon>
        <taxon>Bacillati</taxon>
        <taxon>Actinomycetota</taxon>
        <taxon>Actinomycetes</taxon>
        <taxon>Streptosporangiales</taxon>
        <taxon>Streptosporangiaceae</taxon>
        <taxon>Nonomuraea</taxon>
    </lineage>
</organism>
<dbReference type="InterPro" id="IPR045851">
    <property type="entry name" value="AMP-bd_C_sf"/>
</dbReference>
<feature type="domain" description="AMP-binding enzyme C-terminal" evidence="2">
    <location>
        <begin position="421"/>
        <end position="496"/>
    </location>
</feature>
<dbReference type="InterPro" id="IPR000873">
    <property type="entry name" value="AMP-dep_synth/lig_dom"/>
</dbReference>
<dbReference type="InterPro" id="IPR042099">
    <property type="entry name" value="ANL_N_sf"/>
</dbReference>
<sequence>MIVELLRTQARRAPGKVFLRTEQGDHTYAEVHQRAGALAADLARHGIEPGEPVVALMGNSAELVFTWFAVNWLGGVHVPVNTALIGRGLAHAFQVTGARVAVVDADLLPNLLAVAPELPRLTTVVVHGAPQPPANRADLPVLAAFPESLTSARHPVPFPVDDLSPATMLFTSGTTGPSKACVLSHRYVVRQGQLHAQNLGFTADDVLYCPFPLFHVDAATLTVVAALATGATAAIGRRFSTSGFWADVRRFDATVMNFMGATLAMLWKQPAAAGDRDHRIRLGWGVPMPDWKAGWEERFGFPLYEIYGLTDGGICVYDPLDAPKRPGSCGRPIPEYELAIADQNGYHLPPGEIGEILIRAREPGLIMSGYHAMPEATAAAFHGDWLRTGDLGRQDADGFLYFIGRVKDAIRRRGENISAYEVEQIIESHPAVLEAAAIGVPSELSEEDVKACVVLRPGASITPEELADHCARTGARHMVPRYVEFLPSLPKTPTQKVEKLRLKQRGLTPQTHDLQKDRA</sequence>
<protein>
    <submittedName>
        <fullName evidence="3">Crotonobetaine/carnitine-CoA ligase</fullName>
        <ecNumber evidence="3">6.2.1.-</ecNumber>
    </submittedName>
</protein>
<keyword evidence="3" id="KW-0436">Ligase</keyword>
<evidence type="ECO:0000313" key="4">
    <source>
        <dbReference type="Proteomes" id="UP000583800"/>
    </source>
</evidence>
<dbReference type="Pfam" id="PF13193">
    <property type="entry name" value="AMP-binding_C"/>
    <property type="match status" value="1"/>
</dbReference>
<dbReference type="Pfam" id="PF00501">
    <property type="entry name" value="AMP-binding"/>
    <property type="match status" value="1"/>
</dbReference>
<evidence type="ECO:0000259" key="2">
    <source>
        <dbReference type="Pfam" id="PF13193"/>
    </source>
</evidence>
<comment type="caution">
    <text evidence="3">The sequence shown here is derived from an EMBL/GenBank/DDBJ whole genome shotgun (WGS) entry which is preliminary data.</text>
</comment>
<dbReference type="AlphaFoldDB" id="A0A7X0F1A6"/>
<dbReference type="PANTHER" id="PTHR43767">
    <property type="entry name" value="LONG-CHAIN-FATTY-ACID--COA LIGASE"/>
    <property type="match status" value="1"/>
</dbReference>
<dbReference type="EC" id="6.2.1.-" evidence="3"/>
<dbReference type="InterPro" id="IPR050237">
    <property type="entry name" value="ATP-dep_AMP-bd_enzyme"/>
</dbReference>
<proteinExistence type="predicted"/>
<dbReference type="GO" id="GO:0016878">
    <property type="term" value="F:acid-thiol ligase activity"/>
    <property type="evidence" value="ECO:0007669"/>
    <property type="project" value="UniProtKB-ARBA"/>
</dbReference>
<dbReference type="Gene3D" id="3.40.50.12780">
    <property type="entry name" value="N-terminal domain of ligase-like"/>
    <property type="match status" value="1"/>
</dbReference>
<name>A0A7X0F1A6_9ACTN</name>
<dbReference type="RefSeq" id="WP_185086234.1">
    <property type="nucleotide sequence ID" value="NZ_JACHJB010000002.1"/>
</dbReference>
<accession>A0A7X0F1A6</accession>
<dbReference type="InterPro" id="IPR020845">
    <property type="entry name" value="AMP-binding_CS"/>
</dbReference>